<reference evidence="1 2" key="1">
    <citation type="journal article" date="2021" name="Hortic Res">
        <title>Chromosome-scale assembly of the Dendrobium chrysotoxum genome enhances the understanding of orchid evolution.</title>
        <authorList>
            <person name="Zhang Y."/>
            <person name="Zhang G.Q."/>
            <person name="Zhang D."/>
            <person name="Liu X.D."/>
            <person name="Xu X.Y."/>
            <person name="Sun W.H."/>
            <person name="Yu X."/>
            <person name="Zhu X."/>
            <person name="Wang Z.W."/>
            <person name="Zhao X."/>
            <person name="Zhong W.Y."/>
            <person name="Chen H."/>
            <person name="Yin W.L."/>
            <person name="Huang T."/>
            <person name="Niu S.C."/>
            <person name="Liu Z.J."/>
        </authorList>
    </citation>
    <scope>NUCLEOTIDE SEQUENCE [LARGE SCALE GENOMIC DNA]</scope>
    <source>
        <strain evidence="1">Lindl</strain>
    </source>
</reference>
<accession>A0AAV7G7F6</accession>
<proteinExistence type="predicted"/>
<protein>
    <submittedName>
        <fullName evidence="1">Uncharacterized protein</fullName>
    </submittedName>
</protein>
<evidence type="ECO:0000313" key="2">
    <source>
        <dbReference type="Proteomes" id="UP000775213"/>
    </source>
</evidence>
<organism evidence="1 2">
    <name type="scientific">Dendrobium chrysotoxum</name>
    <name type="common">Orchid</name>
    <dbReference type="NCBI Taxonomy" id="161865"/>
    <lineage>
        <taxon>Eukaryota</taxon>
        <taxon>Viridiplantae</taxon>
        <taxon>Streptophyta</taxon>
        <taxon>Embryophyta</taxon>
        <taxon>Tracheophyta</taxon>
        <taxon>Spermatophyta</taxon>
        <taxon>Magnoliopsida</taxon>
        <taxon>Liliopsida</taxon>
        <taxon>Asparagales</taxon>
        <taxon>Orchidaceae</taxon>
        <taxon>Epidendroideae</taxon>
        <taxon>Malaxideae</taxon>
        <taxon>Dendrobiinae</taxon>
        <taxon>Dendrobium</taxon>
    </lineage>
</organism>
<name>A0AAV7G7F6_DENCH</name>
<gene>
    <name evidence="1" type="ORF">IEQ34_019063</name>
</gene>
<dbReference type="AlphaFoldDB" id="A0AAV7G7F6"/>
<dbReference type="Proteomes" id="UP000775213">
    <property type="component" value="Unassembled WGS sequence"/>
</dbReference>
<evidence type="ECO:0000313" key="1">
    <source>
        <dbReference type="EMBL" id="KAH0451764.1"/>
    </source>
</evidence>
<dbReference type="EMBL" id="JAGFBR010000017">
    <property type="protein sequence ID" value="KAH0451764.1"/>
    <property type="molecule type" value="Genomic_DNA"/>
</dbReference>
<keyword evidence="2" id="KW-1185">Reference proteome</keyword>
<sequence length="81" mass="8459">MGGEMGSAGGPACAVEYGRLAEINECGGADGMGSCRAGTRVRATTAGSCEQERSRASLRAILCVWKSRTGEESWAFLHAYV</sequence>
<comment type="caution">
    <text evidence="1">The sequence shown here is derived from an EMBL/GenBank/DDBJ whole genome shotgun (WGS) entry which is preliminary data.</text>
</comment>